<name>A0ABT7XDQ7_9ACTN</name>
<dbReference type="PANTHER" id="PTHR45033:SF2">
    <property type="entry name" value="ZINC-TYPE ALCOHOL DEHYDROGENASE-LIKE PROTEIN C1773.06C"/>
    <property type="match status" value="1"/>
</dbReference>
<gene>
    <name evidence="1" type="ORF">QVN30_03990</name>
</gene>
<dbReference type="PANTHER" id="PTHR45033">
    <property type="match status" value="1"/>
</dbReference>
<dbReference type="SUPFAM" id="SSF51735">
    <property type="entry name" value="NAD(P)-binding Rossmann-fold domains"/>
    <property type="match status" value="1"/>
</dbReference>
<protein>
    <submittedName>
        <fullName evidence="1">Zinc-binding dehydrogenase</fullName>
    </submittedName>
</protein>
<organism evidence="1 2">
    <name type="scientific">Collinsella ihumii</name>
    <dbReference type="NCBI Taxonomy" id="1720204"/>
    <lineage>
        <taxon>Bacteria</taxon>
        <taxon>Bacillati</taxon>
        <taxon>Actinomycetota</taxon>
        <taxon>Coriobacteriia</taxon>
        <taxon>Coriobacteriales</taxon>
        <taxon>Coriobacteriaceae</taxon>
        <taxon>Collinsella</taxon>
    </lineage>
</organism>
<dbReference type="Gene3D" id="3.90.180.10">
    <property type="entry name" value="Medium-chain alcohol dehydrogenases, catalytic domain"/>
    <property type="match status" value="1"/>
</dbReference>
<dbReference type="InterPro" id="IPR036291">
    <property type="entry name" value="NAD(P)-bd_dom_sf"/>
</dbReference>
<dbReference type="RefSeq" id="WP_289835549.1">
    <property type="nucleotide sequence ID" value="NZ_JAUEIQ010000003.1"/>
</dbReference>
<reference evidence="1" key="1">
    <citation type="submission" date="2023-06" db="EMBL/GenBank/DDBJ databases">
        <authorList>
            <person name="Zeman M."/>
            <person name="Kubasova T."/>
            <person name="Jahodarova E."/>
            <person name="Nykrynova M."/>
            <person name="Rychlik I."/>
        </authorList>
    </citation>
    <scope>NUCLEOTIDE SEQUENCE</scope>
    <source>
        <strain evidence="1">176_SSukc20</strain>
    </source>
</reference>
<dbReference type="Pfam" id="PF13602">
    <property type="entry name" value="ADH_zinc_N_2"/>
    <property type="match status" value="1"/>
</dbReference>
<evidence type="ECO:0000313" key="1">
    <source>
        <dbReference type="EMBL" id="MDN0063463.1"/>
    </source>
</evidence>
<accession>A0ABT7XDQ7</accession>
<sequence>MRNETLMRVVAWGGRSGTCGSDDPQGICGVCVRGFGLNHSEQVLREGEIDQPWIRRPVVPGIECVGEVADGGCEVGADEAILDDRSLAARPDRYDRILELVGPATLLDSLRCTAPGGIVCNTGILGGTEVLDGFDPITAIPNGAYLTGFYSSYPSQAVMDRIFRLVAERGTRPVIGASFPFDRIADACALQDAGTADGKIVVTV</sequence>
<proteinExistence type="predicted"/>
<dbReference type="InterPro" id="IPR011032">
    <property type="entry name" value="GroES-like_sf"/>
</dbReference>
<comment type="caution">
    <text evidence="1">The sequence shown here is derived from an EMBL/GenBank/DDBJ whole genome shotgun (WGS) entry which is preliminary data.</text>
</comment>
<dbReference type="EMBL" id="JAUEIQ010000003">
    <property type="protein sequence ID" value="MDN0063463.1"/>
    <property type="molecule type" value="Genomic_DNA"/>
</dbReference>
<evidence type="ECO:0000313" key="2">
    <source>
        <dbReference type="Proteomes" id="UP001168435"/>
    </source>
</evidence>
<dbReference type="InterPro" id="IPR052711">
    <property type="entry name" value="Zinc_ADH-like"/>
</dbReference>
<dbReference type="Proteomes" id="UP001168435">
    <property type="component" value="Unassembled WGS sequence"/>
</dbReference>
<dbReference type="SUPFAM" id="SSF50129">
    <property type="entry name" value="GroES-like"/>
    <property type="match status" value="1"/>
</dbReference>
<keyword evidence="2" id="KW-1185">Reference proteome</keyword>
<reference evidence="1" key="2">
    <citation type="submission" date="2024-05" db="EMBL/GenBank/DDBJ databases">
        <title>Identification and characterization of horizontal gene transfer across gut microbiota members of farm animals based on homology search.</title>
        <authorList>
            <person name="Schwarzerova J."/>
            <person name="Nykrynova M."/>
            <person name="Jureckova K."/>
            <person name="Cejkova D."/>
            <person name="Rychlik I."/>
        </authorList>
    </citation>
    <scope>NUCLEOTIDE SEQUENCE</scope>
    <source>
        <strain evidence="1">176_SSukc20</strain>
    </source>
</reference>